<dbReference type="RefSeq" id="WP_142708528.1">
    <property type="nucleotide sequence ID" value="NZ_VIRS01000030.1"/>
</dbReference>
<feature type="transmembrane region" description="Helical" evidence="1">
    <location>
        <begin position="209"/>
        <end position="227"/>
    </location>
</feature>
<sequence>MTVLTRVAAATPERPESRRPSRLLTAGLVVGPLFTLAYLVEGVLRGHGYSAVRHPVSSLALGSRGWEQTLNFLVAGMLVLVFAVGLRRSLRGAPGAGRGPGAVALPVLVAIWGIGLLGAGVFRTDPVGGYPTAASPVTWHGQLHDLAFSLPGFLALALAMFTAASVFARRRSPRMALYSAFSAVAFVVLFGFATSGFGGADPWVDAAGLWQRLCVTVGWGWLAVLAAQRRTSRR</sequence>
<feature type="transmembrane region" description="Helical" evidence="1">
    <location>
        <begin position="175"/>
        <end position="197"/>
    </location>
</feature>
<reference evidence="2 3" key="1">
    <citation type="submission" date="2019-07" db="EMBL/GenBank/DDBJ databases">
        <title>Cryptosporangium phraense sp. nov., isolated from plant litter.</title>
        <authorList>
            <person name="Suriyachadkun C."/>
        </authorList>
    </citation>
    <scope>NUCLEOTIDE SEQUENCE [LARGE SCALE GENOMIC DNA]</scope>
    <source>
        <strain evidence="2 3">A-T 5661</strain>
    </source>
</reference>
<comment type="caution">
    <text evidence="2">The sequence shown here is derived from an EMBL/GenBank/DDBJ whole genome shotgun (WGS) entry which is preliminary data.</text>
</comment>
<accession>A0A545AIF4</accession>
<dbReference type="EMBL" id="VIRS01000030">
    <property type="protein sequence ID" value="TQS41098.1"/>
    <property type="molecule type" value="Genomic_DNA"/>
</dbReference>
<evidence type="ECO:0000256" key="1">
    <source>
        <dbReference type="SAM" id="Phobius"/>
    </source>
</evidence>
<feature type="transmembrane region" description="Helical" evidence="1">
    <location>
        <begin position="23"/>
        <end position="40"/>
    </location>
</feature>
<gene>
    <name evidence="2" type="ORF">FL583_31565</name>
</gene>
<dbReference type="InterPro" id="IPR009339">
    <property type="entry name" value="DUF998"/>
</dbReference>
<keyword evidence="3" id="KW-1185">Reference proteome</keyword>
<keyword evidence="1" id="KW-0812">Transmembrane</keyword>
<organism evidence="2 3">
    <name type="scientific">Cryptosporangium phraense</name>
    <dbReference type="NCBI Taxonomy" id="2593070"/>
    <lineage>
        <taxon>Bacteria</taxon>
        <taxon>Bacillati</taxon>
        <taxon>Actinomycetota</taxon>
        <taxon>Actinomycetes</taxon>
        <taxon>Cryptosporangiales</taxon>
        <taxon>Cryptosporangiaceae</taxon>
        <taxon>Cryptosporangium</taxon>
    </lineage>
</organism>
<feature type="transmembrane region" description="Helical" evidence="1">
    <location>
        <begin position="102"/>
        <end position="122"/>
    </location>
</feature>
<dbReference type="Proteomes" id="UP000317982">
    <property type="component" value="Unassembled WGS sequence"/>
</dbReference>
<dbReference type="AlphaFoldDB" id="A0A545AIF4"/>
<keyword evidence="1" id="KW-0472">Membrane</keyword>
<evidence type="ECO:0000313" key="2">
    <source>
        <dbReference type="EMBL" id="TQS41098.1"/>
    </source>
</evidence>
<feature type="transmembrane region" description="Helical" evidence="1">
    <location>
        <begin position="146"/>
        <end position="168"/>
    </location>
</feature>
<name>A0A545AIF4_9ACTN</name>
<feature type="transmembrane region" description="Helical" evidence="1">
    <location>
        <begin position="70"/>
        <end position="90"/>
    </location>
</feature>
<dbReference type="OrthoDB" id="8159487at2"/>
<keyword evidence="1" id="KW-1133">Transmembrane helix</keyword>
<evidence type="ECO:0000313" key="3">
    <source>
        <dbReference type="Proteomes" id="UP000317982"/>
    </source>
</evidence>
<protein>
    <submittedName>
        <fullName evidence="2">DUF998 domain-containing protein</fullName>
    </submittedName>
</protein>
<dbReference type="InParanoid" id="A0A545AIF4"/>
<dbReference type="Pfam" id="PF06197">
    <property type="entry name" value="DUF998"/>
    <property type="match status" value="1"/>
</dbReference>
<proteinExistence type="predicted"/>